<dbReference type="EMBL" id="CCSB01000002">
    <property type="protein sequence ID" value="CDZ77753.1"/>
    <property type="molecule type" value="Genomic_DNA"/>
</dbReference>
<gene>
    <name evidence="2" type="ORF">BN59_02043</name>
</gene>
<organism evidence="2 3">
    <name type="scientific">Legionella massiliensis</name>
    <dbReference type="NCBI Taxonomy" id="1034943"/>
    <lineage>
        <taxon>Bacteria</taxon>
        <taxon>Pseudomonadati</taxon>
        <taxon>Pseudomonadota</taxon>
        <taxon>Gammaproteobacteria</taxon>
        <taxon>Legionellales</taxon>
        <taxon>Legionellaceae</taxon>
        <taxon>Legionella</taxon>
    </lineage>
</organism>
<evidence type="ECO:0000313" key="2">
    <source>
        <dbReference type="EMBL" id="CDZ77753.1"/>
    </source>
</evidence>
<dbReference type="Proteomes" id="UP000044071">
    <property type="component" value="Unassembled WGS sequence"/>
</dbReference>
<protein>
    <recommendedName>
        <fullName evidence="1">Lpg0393-like VPS9-like domain-containing protein</fullName>
    </recommendedName>
</protein>
<evidence type="ECO:0000313" key="3">
    <source>
        <dbReference type="Proteomes" id="UP000044071"/>
    </source>
</evidence>
<dbReference type="Pfam" id="PF22035">
    <property type="entry name" value="Lpg0393_VPS9"/>
    <property type="match status" value="1"/>
</dbReference>
<name>A0A078L117_9GAMM</name>
<accession>A0A078L117</accession>
<proteinExistence type="predicted"/>
<reference evidence="2 3" key="1">
    <citation type="submission" date="2014-06" db="EMBL/GenBank/DDBJ databases">
        <authorList>
            <person name="Urmite Genomes Urmite Genomes"/>
        </authorList>
    </citation>
    <scope>NUCLEOTIDE SEQUENCE [LARGE SCALE GENOMIC DNA]</scope>
</reference>
<evidence type="ECO:0000259" key="1">
    <source>
        <dbReference type="Pfam" id="PF22035"/>
    </source>
</evidence>
<dbReference type="AlphaFoldDB" id="A0A078L117"/>
<dbReference type="InterPro" id="IPR054178">
    <property type="entry name" value="Lpg0393-like_VPS9"/>
</dbReference>
<feature type="domain" description="Lpg0393-like VPS9-like" evidence="1">
    <location>
        <begin position="4"/>
        <end position="56"/>
    </location>
</feature>
<dbReference type="RefSeq" id="WP_176695290.1">
    <property type="nucleotide sequence ID" value="NZ_CCVW01000002.1"/>
</dbReference>
<dbReference type="STRING" id="1034943.BN59_02043"/>
<keyword evidence="3" id="KW-1185">Reference proteome</keyword>
<sequence length="57" mass="6508">MKTAQYFIDALRRGDYFEAVKLAAFVKGKYFPNDDESGTDVLKPLVIYELCTADIEK</sequence>